<gene>
    <name evidence="3" type="ORF">TrLO_g4115</name>
</gene>
<feature type="transmembrane region" description="Helical" evidence="2">
    <location>
        <begin position="30"/>
        <end position="52"/>
    </location>
</feature>
<dbReference type="EMBL" id="BRXW01000085">
    <property type="protein sequence ID" value="GMI05346.1"/>
    <property type="molecule type" value="Genomic_DNA"/>
</dbReference>
<evidence type="ECO:0000256" key="2">
    <source>
        <dbReference type="SAM" id="Phobius"/>
    </source>
</evidence>
<evidence type="ECO:0000313" key="4">
    <source>
        <dbReference type="Proteomes" id="UP001165122"/>
    </source>
</evidence>
<name>A0A9W7CFU3_9STRA</name>
<keyword evidence="2" id="KW-0472">Membrane</keyword>
<sequence>MFRDSLRGSFRSSSGLEGEGGEVHVGECSWIFTVLTFLLTTTYSALYMGFAVTLVDRYWLIAYLILPVAATSFVLTVFMKPKRRDVKYKRFMLFHLVSFAVVAELGGAVGSLGKGWIFNGTFSIVRIGIWLFAYHLGLKLRDAAATLPPKELSDFLCQTVIKRGMTAMAPMLFFSSEMVACFVSQDSIDNGNFVGVEGNPNDAIDIIGGVGGISLGGAALIGILALSRGHEEEVKGGTGDEGGEGRRENLHKERTIRAISTGEINENMIFGALL</sequence>
<feature type="compositionally biased region" description="Low complexity" evidence="1">
    <location>
        <begin position="7"/>
        <end position="16"/>
    </location>
</feature>
<keyword evidence="2" id="KW-1133">Transmembrane helix</keyword>
<dbReference type="AlphaFoldDB" id="A0A9W7CFU3"/>
<organism evidence="3 4">
    <name type="scientific">Triparma laevis f. longispina</name>
    <dbReference type="NCBI Taxonomy" id="1714387"/>
    <lineage>
        <taxon>Eukaryota</taxon>
        <taxon>Sar</taxon>
        <taxon>Stramenopiles</taxon>
        <taxon>Ochrophyta</taxon>
        <taxon>Bolidophyceae</taxon>
        <taxon>Parmales</taxon>
        <taxon>Triparmaceae</taxon>
        <taxon>Triparma</taxon>
    </lineage>
</organism>
<reference evidence="4" key="1">
    <citation type="journal article" date="2023" name="Commun. Biol.">
        <title>Genome analysis of Parmales, the sister group of diatoms, reveals the evolutionary specialization of diatoms from phago-mixotrophs to photoautotrophs.</title>
        <authorList>
            <person name="Ban H."/>
            <person name="Sato S."/>
            <person name="Yoshikawa S."/>
            <person name="Yamada K."/>
            <person name="Nakamura Y."/>
            <person name="Ichinomiya M."/>
            <person name="Sato N."/>
            <person name="Blanc-Mathieu R."/>
            <person name="Endo H."/>
            <person name="Kuwata A."/>
            <person name="Ogata H."/>
        </authorList>
    </citation>
    <scope>NUCLEOTIDE SEQUENCE [LARGE SCALE GENOMIC DNA]</scope>
    <source>
        <strain evidence="4">NIES 3700</strain>
    </source>
</reference>
<evidence type="ECO:0000256" key="1">
    <source>
        <dbReference type="SAM" id="MobiDB-lite"/>
    </source>
</evidence>
<feature type="transmembrane region" description="Helical" evidence="2">
    <location>
        <begin position="116"/>
        <end position="134"/>
    </location>
</feature>
<feature type="region of interest" description="Disordered" evidence="1">
    <location>
        <begin position="1"/>
        <end position="21"/>
    </location>
</feature>
<proteinExistence type="predicted"/>
<dbReference type="Proteomes" id="UP001165122">
    <property type="component" value="Unassembled WGS sequence"/>
</dbReference>
<keyword evidence="2" id="KW-0812">Transmembrane</keyword>
<accession>A0A9W7CFU3</accession>
<feature type="transmembrane region" description="Helical" evidence="2">
    <location>
        <begin position="91"/>
        <end position="110"/>
    </location>
</feature>
<comment type="caution">
    <text evidence="3">The sequence shown here is derived from an EMBL/GenBank/DDBJ whole genome shotgun (WGS) entry which is preliminary data.</text>
</comment>
<feature type="transmembrane region" description="Helical" evidence="2">
    <location>
        <begin position="58"/>
        <end position="79"/>
    </location>
</feature>
<keyword evidence="4" id="KW-1185">Reference proteome</keyword>
<protein>
    <submittedName>
        <fullName evidence="3">Uncharacterized protein</fullName>
    </submittedName>
</protein>
<evidence type="ECO:0000313" key="3">
    <source>
        <dbReference type="EMBL" id="GMI05346.1"/>
    </source>
</evidence>